<dbReference type="Gene3D" id="1.20.5.340">
    <property type="match status" value="1"/>
</dbReference>
<reference evidence="3" key="1">
    <citation type="submission" date="2019-08" db="EMBL/GenBank/DDBJ databases">
        <title>The improved chromosome-level genome for the pearl oyster Pinctada fucata martensii using PacBio sequencing and Hi-C.</title>
        <authorList>
            <person name="Zheng Z."/>
        </authorList>
    </citation>
    <scope>NUCLEOTIDE SEQUENCE</scope>
    <source>
        <strain evidence="3">ZZ-2019</strain>
        <tissue evidence="3">Adductor muscle</tissue>
    </source>
</reference>
<organism evidence="3 4">
    <name type="scientific">Pinctada imbricata</name>
    <name type="common">Atlantic pearl-oyster</name>
    <name type="synonym">Pinctada martensii</name>
    <dbReference type="NCBI Taxonomy" id="66713"/>
    <lineage>
        <taxon>Eukaryota</taxon>
        <taxon>Metazoa</taxon>
        <taxon>Spiralia</taxon>
        <taxon>Lophotrochozoa</taxon>
        <taxon>Mollusca</taxon>
        <taxon>Bivalvia</taxon>
        <taxon>Autobranchia</taxon>
        <taxon>Pteriomorphia</taxon>
        <taxon>Pterioida</taxon>
        <taxon>Pterioidea</taxon>
        <taxon>Pteriidae</taxon>
        <taxon>Pinctada</taxon>
    </lineage>
</organism>
<feature type="coiled-coil region" evidence="1">
    <location>
        <begin position="103"/>
        <end position="140"/>
    </location>
</feature>
<keyword evidence="1" id="KW-0175">Coiled coil</keyword>
<keyword evidence="4" id="KW-1185">Reference proteome</keyword>
<name>A0AA88YH53_PINIB</name>
<evidence type="ECO:0000313" key="4">
    <source>
        <dbReference type="Proteomes" id="UP001186944"/>
    </source>
</evidence>
<evidence type="ECO:0000256" key="2">
    <source>
        <dbReference type="SAM" id="MobiDB-lite"/>
    </source>
</evidence>
<dbReference type="PANTHER" id="PTHR11505">
    <property type="entry name" value="L1 TRANSPOSABLE ELEMENT-RELATED"/>
    <property type="match status" value="1"/>
</dbReference>
<feature type="compositionally biased region" description="Basic residues" evidence="2">
    <location>
        <begin position="1"/>
        <end position="10"/>
    </location>
</feature>
<feature type="region of interest" description="Disordered" evidence="2">
    <location>
        <begin position="1"/>
        <end position="26"/>
    </location>
</feature>
<sequence length="343" mass="38392">MGKFKGKRKKFAQESSSGSEANSRLSLSGLLNETNSVLFAELNGQTMNSQQQMTSTPLPFSQSSQQAAYQVPGSVTFLPPQNQPGFAPVPSAPQWALDIVNAVRSLDKKVEDVSKKLEKLECLEAQVSGLGTKIKGLEDEVASVKKDVVTSMKKTKDLVDALNDRADNADFQVGDLGDRVNALETQNEEMKWQLIDTRARSMRDNLLFSGIAEVADETPDKTEELLRGFMMEKLRMASELVEAIKFDRVHRIGGQGRPRVIVAKFKDFKQRQDVRAKSSALKGSNYYINEQFPPEIVEQRKALIRIMKEKKSSGCKTKLVYNKLYIDGVLYKPPPQRRSRDGQ</sequence>
<evidence type="ECO:0000256" key="1">
    <source>
        <dbReference type="SAM" id="Coils"/>
    </source>
</evidence>
<dbReference type="AlphaFoldDB" id="A0AA88YH53"/>
<gene>
    <name evidence="3" type="ORF">FSP39_010660</name>
</gene>
<dbReference type="Proteomes" id="UP001186944">
    <property type="component" value="Unassembled WGS sequence"/>
</dbReference>
<evidence type="ECO:0000313" key="3">
    <source>
        <dbReference type="EMBL" id="KAK3104807.1"/>
    </source>
</evidence>
<dbReference type="EMBL" id="VSWD01000004">
    <property type="protein sequence ID" value="KAK3104807.1"/>
    <property type="molecule type" value="Genomic_DNA"/>
</dbReference>
<proteinExistence type="predicted"/>
<feature type="compositionally biased region" description="Polar residues" evidence="2">
    <location>
        <begin position="13"/>
        <end position="26"/>
    </location>
</feature>
<dbReference type="Gene3D" id="3.30.70.1820">
    <property type="entry name" value="L1 transposable element, RRM domain"/>
    <property type="match status" value="1"/>
</dbReference>
<accession>A0AA88YH53</accession>
<protein>
    <submittedName>
        <fullName evidence="3">Uncharacterized protein</fullName>
    </submittedName>
</protein>
<dbReference type="InterPro" id="IPR004244">
    <property type="entry name" value="Transposase_22"/>
</dbReference>
<comment type="caution">
    <text evidence="3">The sequence shown here is derived from an EMBL/GenBank/DDBJ whole genome shotgun (WGS) entry which is preliminary data.</text>
</comment>